<keyword evidence="2" id="KW-0460">Magnesium</keyword>
<accession>A0A484GJJ2</accession>
<dbReference type="GO" id="GO:0016020">
    <property type="term" value="C:membrane"/>
    <property type="evidence" value="ECO:0007669"/>
    <property type="project" value="InterPro"/>
</dbReference>
<dbReference type="Pfam" id="PF00116">
    <property type="entry name" value="COX2"/>
    <property type="match status" value="1"/>
</dbReference>
<sequence>GLYCEQCSEICGLKHSFMPIIVASTPLKYFEK</sequence>
<dbReference type="GO" id="GO:0005507">
    <property type="term" value="F:copper ion binding"/>
    <property type="evidence" value="ECO:0007669"/>
    <property type="project" value="InterPro"/>
</dbReference>
<reference evidence="5 6" key="1">
    <citation type="journal article" date="2018" name="Genomics">
        <title>Molecular footprints of inshore aquatic adaptation in Indo-Pacific humpback dolphin (Sousa chinensis).</title>
        <authorList>
            <person name="Ming Y."/>
            <person name="Jian J."/>
            <person name="Yu F."/>
            <person name="Yu X."/>
            <person name="Wang J."/>
            <person name="Liu W."/>
        </authorList>
    </citation>
    <scope>NUCLEOTIDE SEQUENCE [LARGE SCALE GENOMIC DNA]</scope>
    <source>
        <strain evidence="5">MY-2018</strain>
        <tissue evidence="5">Skin</tissue>
    </source>
</reference>
<evidence type="ECO:0000259" key="4">
    <source>
        <dbReference type="PROSITE" id="PS50857"/>
    </source>
</evidence>
<dbReference type="GO" id="GO:0004129">
    <property type="term" value="F:cytochrome-c oxidase activity"/>
    <property type="evidence" value="ECO:0007669"/>
    <property type="project" value="UniProtKB-EC"/>
</dbReference>
<evidence type="ECO:0000313" key="6">
    <source>
        <dbReference type="Proteomes" id="UP000295264"/>
    </source>
</evidence>
<dbReference type="PROSITE" id="PS50857">
    <property type="entry name" value="COX2_CUA"/>
    <property type="match status" value="1"/>
</dbReference>
<comment type="caution">
    <text evidence="5">The sequence shown here is derived from an EMBL/GenBank/DDBJ whole genome shotgun (WGS) entry which is preliminary data.</text>
</comment>
<dbReference type="EMBL" id="QWLN02007099">
    <property type="protein sequence ID" value="TEA35880.1"/>
    <property type="molecule type" value="Genomic_DNA"/>
</dbReference>
<dbReference type="InterPro" id="IPR008972">
    <property type="entry name" value="Cupredoxin"/>
</dbReference>
<organism evidence="5 6">
    <name type="scientific">Sousa chinensis</name>
    <name type="common">Indo-pacific humpbacked dolphin</name>
    <name type="synonym">Steno chinensis</name>
    <dbReference type="NCBI Taxonomy" id="103600"/>
    <lineage>
        <taxon>Eukaryota</taxon>
        <taxon>Metazoa</taxon>
        <taxon>Chordata</taxon>
        <taxon>Craniata</taxon>
        <taxon>Vertebrata</taxon>
        <taxon>Euteleostomi</taxon>
        <taxon>Mammalia</taxon>
        <taxon>Eutheria</taxon>
        <taxon>Laurasiatheria</taxon>
        <taxon>Artiodactyla</taxon>
        <taxon>Whippomorpha</taxon>
        <taxon>Cetacea</taxon>
        <taxon>Odontoceti</taxon>
        <taxon>Delphinidae</taxon>
        <taxon>Sousa</taxon>
    </lineage>
</organism>
<evidence type="ECO:0000313" key="5">
    <source>
        <dbReference type="EMBL" id="TEA35880.1"/>
    </source>
</evidence>
<proteinExistence type="predicted"/>
<gene>
    <name evidence="5" type="ORF">DBR06_SOUSAS50410005</name>
</gene>
<keyword evidence="6" id="KW-1185">Reference proteome</keyword>
<evidence type="ECO:0000256" key="3">
    <source>
        <dbReference type="ARBA" id="ARBA00049512"/>
    </source>
</evidence>
<dbReference type="AlphaFoldDB" id="A0A484GJJ2"/>
<protein>
    <recommendedName>
        <fullName evidence="4">Cytochrome oxidase subunit II copper A binding domain-containing protein</fullName>
    </recommendedName>
</protein>
<evidence type="ECO:0000256" key="2">
    <source>
        <dbReference type="ARBA" id="ARBA00022842"/>
    </source>
</evidence>
<dbReference type="Gene3D" id="2.60.40.420">
    <property type="entry name" value="Cupredoxins - blue copper proteins"/>
    <property type="match status" value="1"/>
</dbReference>
<dbReference type="InterPro" id="IPR002429">
    <property type="entry name" value="CcO_II-like_C"/>
</dbReference>
<feature type="non-terminal residue" evidence="5">
    <location>
        <position position="1"/>
    </location>
</feature>
<dbReference type="SUPFAM" id="SSF49503">
    <property type="entry name" value="Cupredoxins"/>
    <property type="match status" value="1"/>
</dbReference>
<feature type="domain" description="Cytochrome oxidase subunit II copper A binding" evidence="4">
    <location>
        <begin position="1"/>
        <end position="32"/>
    </location>
</feature>
<comment type="cofactor">
    <cofactor evidence="1">
        <name>Cu cation</name>
        <dbReference type="ChEBI" id="CHEBI:23378"/>
    </cofactor>
</comment>
<name>A0A484GJJ2_SOUCH</name>
<dbReference type="Proteomes" id="UP000295264">
    <property type="component" value="Unassembled WGS sequence"/>
</dbReference>
<comment type="catalytic activity">
    <reaction evidence="3">
        <text>4 Fe(II)-[cytochrome c] + O2 + 8 H(+)(in) = 4 Fe(III)-[cytochrome c] + 2 H2O + 4 H(+)(out)</text>
        <dbReference type="Rhea" id="RHEA:11436"/>
        <dbReference type="Rhea" id="RHEA-COMP:10350"/>
        <dbReference type="Rhea" id="RHEA-COMP:14399"/>
        <dbReference type="ChEBI" id="CHEBI:15377"/>
        <dbReference type="ChEBI" id="CHEBI:15378"/>
        <dbReference type="ChEBI" id="CHEBI:15379"/>
        <dbReference type="ChEBI" id="CHEBI:29033"/>
        <dbReference type="ChEBI" id="CHEBI:29034"/>
        <dbReference type="EC" id="7.1.1.9"/>
    </reaction>
    <physiologicalReaction direction="left-to-right" evidence="3">
        <dbReference type="Rhea" id="RHEA:11437"/>
    </physiologicalReaction>
</comment>
<evidence type="ECO:0000256" key="1">
    <source>
        <dbReference type="ARBA" id="ARBA00001935"/>
    </source>
</evidence>